<name>A0ABV8LNF9_9ACTN</name>
<feature type="domain" description="Lantibiotic dehydratase N-terminal" evidence="1">
    <location>
        <begin position="625"/>
        <end position="692"/>
    </location>
</feature>
<dbReference type="Pfam" id="PF04738">
    <property type="entry name" value="Lant_dehydr_N"/>
    <property type="match status" value="2"/>
</dbReference>
<gene>
    <name evidence="2" type="ORF">ACFOZ4_15390</name>
</gene>
<proteinExistence type="predicted"/>
<evidence type="ECO:0000313" key="3">
    <source>
        <dbReference type="Proteomes" id="UP001595816"/>
    </source>
</evidence>
<dbReference type="RefSeq" id="WP_253749761.1">
    <property type="nucleotide sequence ID" value="NZ_JAMZDZ010000001.1"/>
</dbReference>
<keyword evidence="3" id="KW-1185">Reference proteome</keyword>
<dbReference type="Proteomes" id="UP001595816">
    <property type="component" value="Unassembled WGS sequence"/>
</dbReference>
<sequence length="773" mass="84345">MRPPNDHVIPLPGTGWSVYRDALVRSAGFPVDGLDQLSSPGLAQAADSFLDGGADFAEELAAADLAAAEASTAIASGDRFRQAVRWQNPDVATTIEGSLRPGRTARRNYRERRRDEIVAKYWQRYCGKNDSIGFFGPMCWSTLAEDGPAVALRPGPAAERARAVHFEWWALTALADALAADPRLRWWFPVRLLPHLTLRDREIIAPGLPPRPVTAAAAALITAGQSSRPARVIADELVAAGVFHRLDDVYAQLGELAQGGLVRLGLDLPIDLSAERVLRAYAEGIADPADRAWAGERLSPLWTLRDRAAAAPTAETLAAALADLDEAFTEATGLPARRRPGQTYAGRTLCHVDTSRDLDVDFGPPLTQKLAALEPLLRSVRWLTARVADVHHDALAALHAELAADLGTPDVPLHDLWFLAHGVVFGAQRPSAPVVDEFLRRWRDLLGLSAADSAARELVFAADELAKQVEAAFEDSAPGWWTARIHSPDLHLIAVDEEALVRGDYRLVLGELHVAAPAFNTDFFRLGHPDSDRLAEDLRSDLPEPCVDLLLPDEWPRHSARNANWIKGRADVQLAFAPSAGADRARLRPVTELVVVAEPDGLVARAADSSSWPLLEVFAELLTIQTFDTWKLAGSAAHTPRVVVDDLVLLRETWRTTVEASGLADATGDRDRVLAVRRWRRDLGLPERIFVKIGTETKPFYADLAGLISIRQLCSAIRGARATGGDDVELTITEMLPTGEQAWLPDAHGRRYASELRLQLLDPLTPPHAGRMS</sequence>
<organism evidence="2 3">
    <name type="scientific">Hamadaea flava</name>
    <dbReference type="NCBI Taxonomy" id="1742688"/>
    <lineage>
        <taxon>Bacteria</taxon>
        <taxon>Bacillati</taxon>
        <taxon>Actinomycetota</taxon>
        <taxon>Actinomycetes</taxon>
        <taxon>Micromonosporales</taxon>
        <taxon>Micromonosporaceae</taxon>
        <taxon>Hamadaea</taxon>
    </lineage>
</organism>
<dbReference type="EMBL" id="JBHSAY010000008">
    <property type="protein sequence ID" value="MFC4131993.1"/>
    <property type="molecule type" value="Genomic_DNA"/>
</dbReference>
<reference evidence="3" key="1">
    <citation type="journal article" date="2019" name="Int. J. Syst. Evol. Microbiol.">
        <title>The Global Catalogue of Microorganisms (GCM) 10K type strain sequencing project: providing services to taxonomists for standard genome sequencing and annotation.</title>
        <authorList>
            <consortium name="The Broad Institute Genomics Platform"/>
            <consortium name="The Broad Institute Genome Sequencing Center for Infectious Disease"/>
            <person name="Wu L."/>
            <person name="Ma J."/>
        </authorList>
    </citation>
    <scope>NUCLEOTIDE SEQUENCE [LARGE SCALE GENOMIC DNA]</scope>
    <source>
        <strain evidence="3">CGMCC 4.7289</strain>
    </source>
</reference>
<evidence type="ECO:0000259" key="1">
    <source>
        <dbReference type="Pfam" id="PF04738"/>
    </source>
</evidence>
<protein>
    <submittedName>
        <fullName evidence="2">Lantibiotic dehydratase</fullName>
    </submittedName>
</protein>
<dbReference type="InterPro" id="IPR006827">
    <property type="entry name" value="Lant_deHydtase_N"/>
</dbReference>
<accession>A0ABV8LNF9</accession>
<comment type="caution">
    <text evidence="2">The sequence shown here is derived from an EMBL/GenBank/DDBJ whole genome shotgun (WGS) entry which is preliminary data.</text>
</comment>
<evidence type="ECO:0000313" key="2">
    <source>
        <dbReference type="EMBL" id="MFC4131993.1"/>
    </source>
</evidence>
<feature type="domain" description="Lantibiotic dehydratase N-terminal" evidence="1">
    <location>
        <begin position="79"/>
        <end position="602"/>
    </location>
</feature>